<dbReference type="EMBL" id="JASJQH010007330">
    <property type="protein sequence ID" value="KAK9710660.1"/>
    <property type="molecule type" value="Genomic_DNA"/>
</dbReference>
<dbReference type="Gene3D" id="3.40.50.360">
    <property type="match status" value="1"/>
</dbReference>
<protein>
    <recommendedName>
        <fullName evidence="2">Flavodoxin-like domain-containing protein</fullName>
    </recommendedName>
</protein>
<dbReference type="NCBIfam" id="TIGR01755">
    <property type="entry name" value="flav_wrbA"/>
    <property type="match status" value="1"/>
</dbReference>
<dbReference type="Pfam" id="PF03358">
    <property type="entry name" value="FMN_red"/>
    <property type="match status" value="1"/>
</dbReference>
<dbReference type="NCBIfam" id="NF002999">
    <property type="entry name" value="PRK03767.1"/>
    <property type="match status" value="1"/>
</dbReference>
<dbReference type="PANTHER" id="PTHR30546">
    <property type="entry name" value="FLAVODOXIN-RELATED PROTEIN WRBA-RELATED"/>
    <property type="match status" value="1"/>
</dbReference>
<reference evidence="3 4" key="1">
    <citation type="submission" date="2023-04" db="EMBL/GenBank/DDBJ databases">
        <title>Genome of Basidiobolus ranarum AG-B5.</title>
        <authorList>
            <person name="Stajich J.E."/>
            <person name="Carter-House D."/>
            <person name="Gryganskyi A."/>
        </authorList>
    </citation>
    <scope>NUCLEOTIDE SEQUENCE [LARGE SCALE GENOMIC DNA]</scope>
    <source>
        <strain evidence="3 4">AG-B5</strain>
    </source>
</reference>
<dbReference type="InterPro" id="IPR008254">
    <property type="entry name" value="Flavodoxin/NO_synth"/>
</dbReference>
<dbReference type="InterPro" id="IPR010089">
    <property type="entry name" value="Flavoprotein_WrbA-like"/>
</dbReference>
<sequence>MNDMSVRSIPSIQIHSPIRRAKILVIFYSLYGHVYELAKEIKIGLEKNPNIVVEMYQIPETMPEELLGGIGAPPKPDIPNITLEKMRDADGFLFGIPTRYGAMPSQYHAFWESTVSLWTEGALCHKFAGTFFSTSCQRGGQESTGYTFVTNLVHHGMVYVPLGFTSPHLTDNTEVIGGSPWGAGTITNGDGSRIASVKERELARSQGEQFGVFVEQMVREKAILRTV</sequence>
<proteinExistence type="inferred from homology"/>
<evidence type="ECO:0000256" key="1">
    <source>
        <dbReference type="ARBA" id="ARBA00006961"/>
    </source>
</evidence>
<dbReference type="InterPro" id="IPR005025">
    <property type="entry name" value="FMN_Rdtase-like_dom"/>
</dbReference>
<comment type="caution">
    <text evidence="3">The sequence shown here is derived from an EMBL/GenBank/DDBJ whole genome shotgun (WGS) entry which is preliminary data.</text>
</comment>
<dbReference type="PROSITE" id="PS50902">
    <property type="entry name" value="FLAVODOXIN_LIKE"/>
    <property type="match status" value="1"/>
</dbReference>
<evidence type="ECO:0000313" key="4">
    <source>
        <dbReference type="Proteomes" id="UP001479436"/>
    </source>
</evidence>
<keyword evidence="4" id="KW-1185">Reference proteome</keyword>
<dbReference type="SUPFAM" id="SSF52218">
    <property type="entry name" value="Flavoproteins"/>
    <property type="match status" value="1"/>
</dbReference>
<organism evidence="3 4">
    <name type="scientific">Basidiobolus ranarum</name>
    <dbReference type="NCBI Taxonomy" id="34480"/>
    <lineage>
        <taxon>Eukaryota</taxon>
        <taxon>Fungi</taxon>
        <taxon>Fungi incertae sedis</taxon>
        <taxon>Zoopagomycota</taxon>
        <taxon>Entomophthoromycotina</taxon>
        <taxon>Basidiobolomycetes</taxon>
        <taxon>Basidiobolales</taxon>
        <taxon>Basidiobolaceae</taxon>
        <taxon>Basidiobolus</taxon>
    </lineage>
</organism>
<dbReference type="Proteomes" id="UP001479436">
    <property type="component" value="Unassembled WGS sequence"/>
</dbReference>
<comment type="similarity">
    <text evidence="1">Belongs to the WrbA family.</text>
</comment>
<gene>
    <name evidence="3" type="ORF">K7432_008310</name>
</gene>
<evidence type="ECO:0000313" key="3">
    <source>
        <dbReference type="EMBL" id="KAK9710660.1"/>
    </source>
</evidence>
<accession>A0ABR2VZ01</accession>
<feature type="domain" description="Flavodoxin-like" evidence="2">
    <location>
        <begin position="23"/>
        <end position="210"/>
    </location>
</feature>
<name>A0ABR2VZ01_9FUNG</name>
<evidence type="ECO:0000259" key="2">
    <source>
        <dbReference type="PROSITE" id="PS50902"/>
    </source>
</evidence>
<dbReference type="PANTHER" id="PTHR30546:SF23">
    <property type="entry name" value="FLAVOPROTEIN-LIKE PROTEIN YCP4-RELATED"/>
    <property type="match status" value="1"/>
</dbReference>
<dbReference type="InterPro" id="IPR029039">
    <property type="entry name" value="Flavoprotein-like_sf"/>
</dbReference>